<organism evidence="26">
    <name type="scientific">Oryza punctata</name>
    <name type="common">Red rice</name>
    <dbReference type="NCBI Taxonomy" id="4537"/>
    <lineage>
        <taxon>Eukaryota</taxon>
        <taxon>Viridiplantae</taxon>
        <taxon>Streptophyta</taxon>
        <taxon>Embryophyta</taxon>
        <taxon>Tracheophyta</taxon>
        <taxon>Spermatophyta</taxon>
        <taxon>Magnoliopsida</taxon>
        <taxon>Liliopsida</taxon>
        <taxon>Poales</taxon>
        <taxon>Poaceae</taxon>
        <taxon>BOP clade</taxon>
        <taxon>Oryzoideae</taxon>
        <taxon>Oryzeae</taxon>
        <taxon>Oryzinae</taxon>
        <taxon>Oryza</taxon>
    </lineage>
</organism>
<protein>
    <recommendedName>
        <fullName evidence="3">non-specific serine/threonine protein kinase</fullName>
        <ecNumber evidence="3">2.7.11.1</ecNumber>
    </recommendedName>
</protein>
<dbReference type="PROSITE" id="PS50016">
    <property type="entry name" value="ZF_PHD_2"/>
    <property type="match status" value="1"/>
</dbReference>
<dbReference type="GO" id="GO:0031507">
    <property type="term" value="P:heterochromatin formation"/>
    <property type="evidence" value="ECO:0007669"/>
    <property type="project" value="InterPro"/>
</dbReference>
<feature type="compositionally biased region" description="Basic and acidic residues" evidence="21">
    <location>
        <begin position="13"/>
        <end position="31"/>
    </location>
</feature>
<dbReference type="SUPFAM" id="SSF56112">
    <property type="entry name" value="Protein kinase-like (PK-like)"/>
    <property type="match status" value="1"/>
</dbReference>
<keyword evidence="10 19" id="KW-0547">Nucleotide-binding</keyword>
<evidence type="ECO:0000256" key="4">
    <source>
        <dbReference type="ARBA" id="ARBA00022475"/>
    </source>
</evidence>
<dbReference type="Gene3D" id="3.40.50.300">
    <property type="entry name" value="P-loop containing nucleotide triphosphate hydrolases"/>
    <property type="match status" value="1"/>
</dbReference>
<evidence type="ECO:0000256" key="16">
    <source>
        <dbReference type="ARBA" id="ARBA00047899"/>
    </source>
</evidence>
<dbReference type="GO" id="GO:0004674">
    <property type="term" value="F:protein serine/threonine kinase activity"/>
    <property type="evidence" value="ECO:0007669"/>
    <property type="project" value="UniProtKB-KW"/>
</dbReference>
<dbReference type="SMART" id="SM00220">
    <property type="entry name" value="S_TKc"/>
    <property type="match status" value="1"/>
</dbReference>
<evidence type="ECO:0000256" key="13">
    <source>
        <dbReference type="ARBA" id="ARBA00022833"/>
    </source>
</evidence>
<dbReference type="Gene3D" id="6.10.250.1310">
    <property type="match status" value="1"/>
</dbReference>
<dbReference type="PROSITE" id="PS00108">
    <property type="entry name" value="PROTEIN_KINASE_ST"/>
    <property type="match status" value="1"/>
</dbReference>
<evidence type="ECO:0000256" key="15">
    <source>
        <dbReference type="ARBA" id="ARBA00023136"/>
    </source>
</evidence>
<dbReference type="Gene3D" id="1.10.510.10">
    <property type="entry name" value="Transferase(Phosphotransferase) domain 1"/>
    <property type="match status" value="1"/>
</dbReference>
<evidence type="ECO:0000256" key="21">
    <source>
        <dbReference type="SAM" id="MobiDB-lite"/>
    </source>
</evidence>
<feature type="compositionally biased region" description="Polar residues" evidence="21">
    <location>
        <begin position="1287"/>
        <end position="1317"/>
    </location>
</feature>
<feature type="compositionally biased region" description="Low complexity" evidence="21">
    <location>
        <begin position="57"/>
        <end position="69"/>
    </location>
</feature>
<dbReference type="InterPro" id="IPR000330">
    <property type="entry name" value="SNF2_N"/>
</dbReference>
<dbReference type="Gene3D" id="3.40.50.10810">
    <property type="entry name" value="Tandem AAA-ATPase domain"/>
    <property type="match status" value="1"/>
</dbReference>
<feature type="region of interest" description="Disordered" evidence="21">
    <location>
        <begin position="2081"/>
        <end position="2112"/>
    </location>
</feature>
<dbReference type="PROSITE" id="PS51194">
    <property type="entry name" value="HELICASE_CTER"/>
    <property type="match status" value="1"/>
</dbReference>
<dbReference type="EC" id="2.7.11.1" evidence="3"/>
<dbReference type="InterPro" id="IPR001245">
    <property type="entry name" value="Ser-Thr/Tyr_kinase_cat_dom"/>
</dbReference>
<feature type="compositionally biased region" description="Polar residues" evidence="21">
    <location>
        <begin position="1963"/>
        <end position="1973"/>
    </location>
</feature>
<comment type="subcellular location">
    <subcellularLocation>
        <location evidence="1">Cell membrane</location>
    </subcellularLocation>
</comment>
<feature type="compositionally biased region" description="Polar residues" evidence="21">
    <location>
        <begin position="1877"/>
        <end position="1903"/>
    </location>
</feature>
<feature type="compositionally biased region" description="Polar residues" evidence="21">
    <location>
        <begin position="2735"/>
        <end position="2745"/>
    </location>
</feature>
<keyword evidence="15 22" id="KW-0472">Membrane</keyword>
<feature type="region of interest" description="Disordered" evidence="21">
    <location>
        <begin position="273"/>
        <end position="292"/>
    </location>
</feature>
<dbReference type="InterPro" id="IPR027417">
    <property type="entry name" value="P-loop_NTPase"/>
</dbReference>
<dbReference type="InterPro" id="IPR056882">
    <property type="entry name" value="MOM1_dom"/>
</dbReference>
<accession>A0A0E0JUJ3</accession>
<feature type="compositionally biased region" description="Low complexity" evidence="21">
    <location>
        <begin position="211"/>
        <end position="235"/>
    </location>
</feature>
<dbReference type="GO" id="GO:0005524">
    <property type="term" value="F:ATP binding"/>
    <property type="evidence" value="ECO:0007669"/>
    <property type="project" value="UniProtKB-UniRule"/>
</dbReference>
<dbReference type="PANTHER" id="PTHR35116">
    <property type="entry name" value="HELICASE PROTEIN MOM1"/>
    <property type="match status" value="1"/>
</dbReference>
<proteinExistence type="inferred from homology"/>
<feature type="compositionally biased region" description="Polar residues" evidence="21">
    <location>
        <begin position="2081"/>
        <end position="2101"/>
    </location>
</feature>
<feature type="compositionally biased region" description="Basic and acidic residues" evidence="21">
    <location>
        <begin position="362"/>
        <end position="375"/>
    </location>
</feature>
<feature type="region of interest" description="Disordered" evidence="21">
    <location>
        <begin position="1714"/>
        <end position="1773"/>
    </location>
</feature>
<feature type="transmembrane region" description="Helical" evidence="22">
    <location>
        <begin position="2906"/>
        <end position="2929"/>
    </location>
</feature>
<dbReference type="PROSITE" id="PS50011">
    <property type="entry name" value="PROTEIN_KINASE_DOM"/>
    <property type="match status" value="1"/>
</dbReference>
<dbReference type="GO" id="GO:0005886">
    <property type="term" value="C:plasma membrane"/>
    <property type="evidence" value="ECO:0007669"/>
    <property type="project" value="UniProtKB-SubCell"/>
</dbReference>
<dbReference type="Pfam" id="PF25029">
    <property type="entry name" value="MOM1"/>
    <property type="match status" value="1"/>
</dbReference>
<dbReference type="InterPro" id="IPR001965">
    <property type="entry name" value="Znf_PHD"/>
</dbReference>
<keyword evidence="8" id="KW-0479">Metal-binding</keyword>
<dbReference type="FunFam" id="1.10.510.10:FF:000395">
    <property type="entry name" value="receptor-like serine/threonine-protein kinase NCRK"/>
    <property type="match status" value="1"/>
</dbReference>
<evidence type="ECO:0000256" key="2">
    <source>
        <dbReference type="ARBA" id="ARBA00008171"/>
    </source>
</evidence>
<feature type="compositionally biased region" description="Polar residues" evidence="21">
    <location>
        <begin position="1995"/>
        <end position="2008"/>
    </location>
</feature>
<feature type="domain" description="Helicase C-terminal" evidence="25">
    <location>
        <begin position="962"/>
        <end position="1124"/>
    </location>
</feature>
<feature type="compositionally biased region" description="Polar residues" evidence="21">
    <location>
        <begin position="1732"/>
        <end position="1770"/>
    </location>
</feature>
<keyword evidence="9" id="KW-0677">Repeat</keyword>
<evidence type="ECO:0000256" key="17">
    <source>
        <dbReference type="ARBA" id="ARBA00048679"/>
    </source>
</evidence>
<evidence type="ECO:0000256" key="19">
    <source>
        <dbReference type="PROSITE-ProRule" id="PRU10141"/>
    </source>
</evidence>
<dbReference type="InterPro" id="IPR008271">
    <property type="entry name" value="Ser/Thr_kinase_AS"/>
</dbReference>
<dbReference type="Gene3D" id="3.30.40.10">
    <property type="entry name" value="Zinc/RING finger domain, C3HC4 (zinc finger)"/>
    <property type="match status" value="1"/>
</dbReference>
<keyword evidence="12" id="KW-0418">Kinase</keyword>
<evidence type="ECO:0000259" key="25">
    <source>
        <dbReference type="PROSITE" id="PS51194"/>
    </source>
</evidence>
<evidence type="ECO:0000256" key="12">
    <source>
        <dbReference type="ARBA" id="ARBA00022777"/>
    </source>
</evidence>
<dbReference type="InterPro" id="IPR000719">
    <property type="entry name" value="Prot_kinase_dom"/>
</dbReference>
<dbReference type="Pfam" id="PF07714">
    <property type="entry name" value="PK_Tyr_Ser-Thr"/>
    <property type="match status" value="1"/>
</dbReference>
<feature type="compositionally biased region" description="Low complexity" evidence="21">
    <location>
        <begin position="32"/>
        <end position="45"/>
    </location>
</feature>
<feature type="region of interest" description="Disordered" evidence="21">
    <location>
        <begin position="312"/>
        <end position="408"/>
    </location>
</feature>
<reference evidence="26" key="1">
    <citation type="submission" date="2015-04" db="UniProtKB">
        <authorList>
            <consortium name="EnsemblPlants"/>
        </authorList>
    </citation>
    <scope>IDENTIFICATION</scope>
</reference>
<keyword evidence="22" id="KW-1133">Transmembrane helix</keyword>
<dbReference type="Gene3D" id="3.30.200.20">
    <property type="entry name" value="Phosphorylase Kinase, domain 1"/>
    <property type="match status" value="1"/>
</dbReference>
<dbReference type="PANTHER" id="PTHR35116:SF2">
    <property type="entry name" value="ATP-DEPENDENT HELICASE FAMILY PROTEIN-RELATED"/>
    <property type="match status" value="1"/>
</dbReference>
<feature type="coiled-coil region" evidence="20">
    <location>
        <begin position="2507"/>
        <end position="2541"/>
    </location>
</feature>
<feature type="region of interest" description="Disordered" evidence="21">
    <location>
        <begin position="1963"/>
        <end position="2037"/>
    </location>
</feature>
<dbReference type="STRING" id="4537.A0A0E0JUJ3"/>
<comment type="similarity">
    <text evidence="2">Belongs to the protein kinase superfamily. TKL Ser/Thr protein kinase family. ROCO subfamily.</text>
</comment>
<evidence type="ECO:0000256" key="6">
    <source>
        <dbReference type="ARBA" id="ARBA00022553"/>
    </source>
</evidence>
<feature type="region of interest" description="Disordered" evidence="21">
    <location>
        <begin position="2215"/>
        <end position="2239"/>
    </location>
</feature>
<evidence type="ECO:0000256" key="7">
    <source>
        <dbReference type="ARBA" id="ARBA00022679"/>
    </source>
</evidence>
<reference evidence="26" key="2">
    <citation type="submission" date="2018-05" db="EMBL/GenBank/DDBJ databases">
        <title>OpunRS2 (Oryza punctata Reference Sequence Version 2).</title>
        <authorList>
            <person name="Zhang J."/>
            <person name="Kudrna D."/>
            <person name="Lee S."/>
            <person name="Talag J."/>
            <person name="Welchert J."/>
            <person name="Wing R.A."/>
        </authorList>
    </citation>
    <scope>NUCLEOTIDE SEQUENCE [LARGE SCALE GENOMIC DNA]</scope>
</reference>
<dbReference type="InterPro" id="IPR001650">
    <property type="entry name" value="Helicase_C-like"/>
</dbReference>
<sequence>MVFVPLLWPANMRGRERGAEEIGEDDRKREGTLLTEEATTLFTPTGAVEGAREGKEGPQAAASSPGSSGELRVGRWESSKTTNPHGHSPPRLPSIAQTPARSVPRRRRALRPPARSPETQPGGTSRDGRGGSSTARANAGTGYPARSRTSGNPPLSAPTNGANQRAMASLRSPLRGGPDMPTTSRRCSPRFSDRQQNEVAEVARVGMLKMASNNASNSSTSRAPTRSSSTTTASSKEGAEVHTSGIGSVSSLSKKRKRMTAKSYRALFKRSTKASSTVVTSDRMGKENTSSGYVAESNTGVLCEFGGLIGKDKKHSNDTKVSGSPVSGLHEASQPRVGKSTRPLSEVQQHISIDTCPQNKVAESRLEVEGRDRPTGHSRQNSISSLQNAPIPPIHYEEPKSGVGDGEPLSIQKEVASSQFKVTPSDEMEGNSNICVACGTPGNLKSCDGEGCKRSYHISCLDHWLEYLSPGMWFCAVCTEKRLLFGIHSVADGIESLWNVKEGMQNGKQYLVKYKNLAHVHNRWVPEGVINDTPGGRDLLSLFNKRDHEEKTSWKKEWTEPHRLLRKRPLMPPKEADDFFCSSGANIEHCNVEWLVKWRDLGYEHATWELETACFLRTPQADELKRKYENCRKAAKQSSITVETKVKRKTFQKLQRLPDKWPPGFDNDHLFSINQLLEFWYKSHGAVLVDDKEYVTKSVLFTLTVLPDVCQPLLIVTTPASLSAWEIQFNHLAPFINVVVYDGQKDTLKLIQDLEFYDNRSCMMLQVLLSHPDAILEDIETMERIRWEAVIVDYYENSAFKYFKQLKKLSTDFRMVLLGSPIKDNVPEYMNLLAFLDSKDKGYNDYVDADDALVMSRARFTHHIAYERKTDSSKFLEYWVPSCISQPQLEMYCSILLSKSSILWSEMETDSVGALHDIYLSLKKCCDHPYLVNEFLRSSLSNNSNVTENIDTVVHASGKLLLLDKMLNEIKKKSLRVVLLFQSDRAGGNKMGNILEDLMHHRFGPESYERVEYRAVLSRKQAAIDKFNNKTNGRFVFLIENRACLPSIKLSSVDAIIIYGSDNNPLNDLKALQKIKIESQFERVSIFRLYTPFTVEEKSLVLARQGIVIDNNIQGLRTSLKHSLLRWGASFLFSRLDEVQQDDHASKSSEMERHFIDEVIIEFLTKLSTSVEDSIEVHRKSICKANMSGELYSRNITLLGEKEGISALEEDPAEFWLNLLDGRSPPVSCISEPLQSRVTKSQTMDEVNAPAEEINEARKKRRKVGKIMGSSSKVVSDKSNDDALPDISTTSGPPLQPVDVTQQKSVQSEGSESMMSTPKNLHAELKQELSKLIKVLELPDNVRLLAEQFFEYLLNNHVVVQEPKYIFHAINIALCWRVASIHNFKVDHKESLALAEKRLKYECNEELARLVYDSLKRKFPQKAGATGSNCQSTSVEKTKPSQQETSNILRNDHIFPKQRMDLHDNFMNCALQEGSCVAAQMVSEEQELIAVPGTRIKCHLSTDELPDIVENRINLIDNVFSLREYRIFDKQRSQISELEKHTQNKTARLKTVCNLVLEHICRSHADVETRDDTIKRTVLWFTMLMYAFREHMRLQHSKLESLQSNTWAEERQLKEKLCLEAKSGQLDHTFDQKIALPDSNFVMQEFIHLKEQNSNSHVSGSPVSDCQQLCRDRLKMVITQVRNVVPSEPLSAQAVRNGSVEAVMVAGQPASEVVDFPENNTSYSPDGIGLQKASSPSTKPSNDDSINQESSASEYTSTENVESDKANPSTLPGVATSPAMGVYANNDVTVPADHANLDSTMLASTQNLTIFPASKEVATQSNLSTLPVSQTVETSQHPPAEAKLTENLGVKTWDVQPEMQTATSTLNSPSGRMCPDDNNQTVHQPDTPTSPLQEGSTSCDLSSVDASAGVTAKVDDTAAADPLDSESQSYTAAHNPAALLVAREVGTQTDQPSMLEQQSISVPHIQSSVSSQHPPAEAEPASTLSRETARDVQPERQQSASVLETSLQRMHPDDDSQTKHQLETVPGLSQRGETSDHLGDAREIVDANNSNTVCAVRAHLESPTFATPQSLVICQGREVGSQGNTSNMSSQQSTDLSAQQNLAPSPLPPAEAERTGLLTTQPAQNFQPEMQPSTSLFDASLESNNISQTDCQSDRAVVFLQEGATTQQHLLDTGVVVDDIVAEEPSHSESPTYIIHETAALVVFTEVETQTCQSNIPIQQNTSQPAQQSPETSRHSTASPVGIEATQEFQPEMQPSTSGQEQEGMLSSAAIQDLQPEMQPPNSVQDQYPGAEREGILSIAAAEDLQPVMQSSTPVPNQLAEANQEGMLSAVAAQNLQRETQRSTSTQDAPFERTDLSVIPVPQSITTAHQSVVPSWDLQTGVEPTGALCIETTHERQSELPSGSMQEQSAEIRANIVQQSCTTEACDLQPQLEPSFTVQTVQLERIRSENVNQIGVQSNSALSSEQPTQPLPVAPLMFNYQRVSDDPLKIELERLLHTSNVLSKAHEQKRKQLLVEHNQEMEKLKQKYDSLRQKEDSSYAQKEAELDTIYRKVFINQSLAENFRGGFMRPTIGQLVQSSQQPSARILAGQVTASPVSLSSAVRPQVLHSSGPYVQPSLVVQPSSQATQPESILPGNIYRAISSPFSSTTMPMPHGTYRAAGAQSHAPGPHLQQLRMPSPYAMSHGNQHQRPSILASLLPFVLPSSSNPSLTAPPSLNTVVHRTSGPLNAAAGSQHAGSQISGVNPSGSSASASLNTWLTARLALPSEARGTVSSTEVVCLSDDESWGRSDGFFPILQLMDVHKKLLLASLSCVLLIQVASSDGTAEGAGTTSWTCVNQTQIAACRRIVRLPAIVYKMMMTAQDHGTAHVLLTKPFKKNTLRYMIGAASLPVTAHLEGKKHVSNKTVIVTLLVCVILTTIAFLGTTVYYLRRKDALSPHSHAYSFDKYTSWSSRSNLVSHRSSPLPQPKPKPRISVLKEFLCICNPVCGNEGGPLPGVIVRFSYSELEQATGKFSDEHLIGVGGTSKVYRGQLSDAKVIAVKKLRPLGGADEDFEFLSEVELLSRLNHCHVVPLVGYCMESQSRQLERLLVFECMANGNLRDCLDLKQGRKPMDWATRVGVALGAARGLEYLHEAAAPRILHRDIKSTNILLDNKFRAKITDLGMAKCLMNDGVTSCSSSPARMLGTFGYFAPEYAIVGKASLKSDVFSFGVVILELITGRQPIHHHRPPAAAGESLVLWAAPRLRDSRLVVAELPDPALQGRFPQEEMQIMAHLARECLQWEPESRPTMSEVVQILATIAPSSRKHAAAATTTTLVTRIGRSISAGAGDTMQHTRLAVRCSVGESWRSPEEEETVVDLTEPRLEPAIFN</sequence>
<dbReference type="GO" id="GO:0008270">
    <property type="term" value="F:zinc ion binding"/>
    <property type="evidence" value="ECO:0007669"/>
    <property type="project" value="UniProtKB-KW"/>
</dbReference>
<keyword evidence="6" id="KW-0597">Phosphoprotein</keyword>
<dbReference type="SMART" id="SM00249">
    <property type="entry name" value="PHD"/>
    <property type="match status" value="1"/>
</dbReference>
<keyword evidence="4" id="KW-1003">Cell membrane</keyword>
<keyword evidence="5" id="KW-0723">Serine/threonine-protein kinase</keyword>
<dbReference type="SUPFAM" id="SSF54160">
    <property type="entry name" value="Chromo domain-like"/>
    <property type="match status" value="2"/>
</dbReference>
<feature type="domain" description="PHD-type" evidence="24">
    <location>
        <begin position="432"/>
        <end position="481"/>
    </location>
</feature>
<feature type="compositionally biased region" description="Polar residues" evidence="21">
    <location>
        <begin position="1235"/>
        <end position="1245"/>
    </location>
</feature>
<evidence type="ECO:0000256" key="11">
    <source>
        <dbReference type="ARBA" id="ARBA00022771"/>
    </source>
</evidence>
<name>A0A0E0JUJ3_ORYPU</name>
<feature type="region of interest" description="Disordered" evidence="21">
    <location>
        <begin position="1862"/>
        <end position="1903"/>
    </location>
</feature>
<evidence type="ECO:0000256" key="18">
    <source>
        <dbReference type="PROSITE-ProRule" id="PRU00146"/>
    </source>
</evidence>
<keyword evidence="11 18" id="KW-0863">Zinc-finger</keyword>
<feature type="binding site" evidence="19">
    <location>
        <position position="3042"/>
    </location>
    <ligand>
        <name>ATP</name>
        <dbReference type="ChEBI" id="CHEBI:30616"/>
    </ligand>
</feature>
<dbReference type="eggNOG" id="KOG1187">
    <property type="taxonomic scope" value="Eukaryota"/>
</dbReference>
<evidence type="ECO:0000256" key="9">
    <source>
        <dbReference type="ARBA" id="ARBA00022737"/>
    </source>
</evidence>
<keyword evidence="20" id="KW-0175">Coiled coil</keyword>
<keyword evidence="13" id="KW-0862">Zinc</keyword>
<dbReference type="Gramene" id="OPUNC02G00360.2">
    <property type="protein sequence ID" value="OPUNC02G00360.2"/>
    <property type="gene ID" value="OPUNC02G00360"/>
</dbReference>
<feature type="compositionally biased region" description="Polar residues" evidence="21">
    <location>
        <begin position="147"/>
        <end position="163"/>
    </location>
</feature>
<evidence type="ECO:0000313" key="27">
    <source>
        <dbReference type="Proteomes" id="UP000026962"/>
    </source>
</evidence>
<dbReference type="InterPro" id="IPR016197">
    <property type="entry name" value="Chromo-like_dom_sf"/>
</dbReference>
<evidence type="ECO:0000256" key="20">
    <source>
        <dbReference type="SAM" id="Coils"/>
    </source>
</evidence>
<feature type="compositionally biased region" description="Basic and acidic residues" evidence="21">
    <location>
        <begin position="2010"/>
        <end position="2022"/>
    </location>
</feature>
<dbReference type="CDD" id="cd14066">
    <property type="entry name" value="STKc_IRAK"/>
    <property type="match status" value="1"/>
</dbReference>
<dbReference type="PROSITE" id="PS00107">
    <property type="entry name" value="PROTEIN_KINASE_ATP"/>
    <property type="match status" value="1"/>
</dbReference>
<evidence type="ECO:0000259" key="23">
    <source>
        <dbReference type="PROSITE" id="PS50011"/>
    </source>
</evidence>
<dbReference type="InterPro" id="IPR011009">
    <property type="entry name" value="Kinase-like_dom_sf"/>
</dbReference>
<evidence type="ECO:0000259" key="24">
    <source>
        <dbReference type="PROSITE" id="PS50016"/>
    </source>
</evidence>
<dbReference type="FunFam" id="3.30.200.20:FF:000415">
    <property type="entry name" value="receptor-like serine/threonine-protein kinase NCRK"/>
    <property type="match status" value="1"/>
</dbReference>
<feature type="compositionally biased region" description="Polar residues" evidence="21">
    <location>
        <begin position="342"/>
        <end position="358"/>
    </location>
</feature>
<evidence type="ECO:0000256" key="3">
    <source>
        <dbReference type="ARBA" id="ARBA00012513"/>
    </source>
</evidence>
<comment type="catalytic activity">
    <reaction evidence="16">
        <text>L-threonyl-[protein] + ATP = O-phospho-L-threonyl-[protein] + ADP + H(+)</text>
        <dbReference type="Rhea" id="RHEA:46608"/>
        <dbReference type="Rhea" id="RHEA-COMP:11060"/>
        <dbReference type="Rhea" id="RHEA-COMP:11605"/>
        <dbReference type="ChEBI" id="CHEBI:15378"/>
        <dbReference type="ChEBI" id="CHEBI:30013"/>
        <dbReference type="ChEBI" id="CHEBI:30616"/>
        <dbReference type="ChEBI" id="CHEBI:61977"/>
        <dbReference type="ChEBI" id="CHEBI:456216"/>
        <dbReference type="EC" id="2.7.11.1"/>
    </reaction>
</comment>
<feature type="region of interest" description="Disordered" evidence="21">
    <location>
        <begin position="1235"/>
        <end position="1317"/>
    </location>
</feature>
<dbReference type="Proteomes" id="UP000026962">
    <property type="component" value="Chromosome 2"/>
</dbReference>
<dbReference type="HOGENOM" id="CLU_000328_1_0_1"/>
<feature type="compositionally biased region" description="Polar residues" evidence="21">
    <location>
        <begin position="1426"/>
        <end position="1445"/>
    </location>
</feature>
<evidence type="ECO:0000256" key="14">
    <source>
        <dbReference type="ARBA" id="ARBA00022840"/>
    </source>
</evidence>
<dbReference type="InterPro" id="IPR019787">
    <property type="entry name" value="Znf_PHD-finger"/>
</dbReference>
<evidence type="ECO:0000256" key="10">
    <source>
        <dbReference type="ARBA" id="ARBA00022741"/>
    </source>
</evidence>
<dbReference type="InterPro" id="IPR017441">
    <property type="entry name" value="Protein_kinase_ATP_BS"/>
</dbReference>
<feature type="region of interest" description="Disordered" evidence="21">
    <location>
        <begin position="211"/>
        <end position="257"/>
    </location>
</feature>
<feature type="domain" description="Protein kinase" evidence="23">
    <location>
        <begin position="3013"/>
        <end position="3299"/>
    </location>
</feature>
<dbReference type="EnsemblPlants" id="OPUNC02G00360.2">
    <property type="protein sequence ID" value="OPUNC02G00360.2"/>
    <property type="gene ID" value="OPUNC02G00360"/>
</dbReference>
<dbReference type="Gene3D" id="2.40.50.40">
    <property type="match status" value="2"/>
</dbReference>
<dbReference type="InterPro" id="IPR000953">
    <property type="entry name" value="Chromo/chromo_shadow_dom"/>
</dbReference>
<evidence type="ECO:0000256" key="22">
    <source>
        <dbReference type="SAM" id="Phobius"/>
    </source>
</evidence>
<evidence type="ECO:0000256" key="1">
    <source>
        <dbReference type="ARBA" id="ARBA00004236"/>
    </source>
</evidence>
<evidence type="ECO:0000256" key="8">
    <source>
        <dbReference type="ARBA" id="ARBA00022723"/>
    </source>
</evidence>
<keyword evidence="22" id="KW-0812">Transmembrane</keyword>
<dbReference type="OMA" id="FQPEMQP"/>
<dbReference type="InterPro" id="IPR039322">
    <property type="entry name" value="MOM1"/>
</dbReference>
<evidence type="ECO:0000256" key="5">
    <source>
        <dbReference type="ARBA" id="ARBA00022527"/>
    </source>
</evidence>
<dbReference type="InterPro" id="IPR038718">
    <property type="entry name" value="SNF2-like_sf"/>
</dbReference>
<feature type="region of interest" description="Disordered" evidence="21">
    <location>
        <begin position="1422"/>
        <end position="1445"/>
    </location>
</feature>
<dbReference type="SMART" id="SM00298">
    <property type="entry name" value="CHROMO"/>
    <property type="match status" value="2"/>
</dbReference>
<feature type="compositionally biased region" description="Polar residues" evidence="21">
    <location>
        <begin position="377"/>
        <end position="388"/>
    </location>
</feature>
<keyword evidence="27" id="KW-1185">Reference proteome</keyword>
<feature type="region of interest" description="Disordered" evidence="21">
    <location>
        <begin position="13"/>
        <end position="196"/>
    </location>
</feature>
<keyword evidence="14 19" id="KW-0067">ATP-binding</keyword>
<dbReference type="eggNOG" id="KOG0383">
    <property type="taxonomic scope" value="Eukaryota"/>
</dbReference>
<dbReference type="SUPFAM" id="SSF52540">
    <property type="entry name" value="P-loop containing nucleoside triphosphate hydrolases"/>
    <property type="match status" value="2"/>
</dbReference>
<comment type="catalytic activity">
    <reaction evidence="17">
        <text>L-seryl-[protein] + ATP = O-phospho-L-seryl-[protein] + ADP + H(+)</text>
        <dbReference type="Rhea" id="RHEA:17989"/>
        <dbReference type="Rhea" id="RHEA-COMP:9863"/>
        <dbReference type="Rhea" id="RHEA-COMP:11604"/>
        <dbReference type="ChEBI" id="CHEBI:15378"/>
        <dbReference type="ChEBI" id="CHEBI:29999"/>
        <dbReference type="ChEBI" id="CHEBI:30616"/>
        <dbReference type="ChEBI" id="CHEBI:83421"/>
        <dbReference type="ChEBI" id="CHEBI:456216"/>
        <dbReference type="EC" id="2.7.11.1"/>
    </reaction>
</comment>
<dbReference type="Pfam" id="PF00176">
    <property type="entry name" value="SNF2-rel_dom"/>
    <property type="match status" value="1"/>
</dbReference>
<feature type="region of interest" description="Disordered" evidence="21">
    <location>
        <begin position="2726"/>
        <end position="2745"/>
    </location>
</feature>
<dbReference type="InterPro" id="IPR013083">
    <property type="entry name" value="Znf_RING/FYVE/PHD"/>
</dbReference>
<evidence type="ECO:0000313" key="26">
    <source>
        <dbReference type="EnsemblPlants" id="OPUNC02G00360.2"/>
    </source>
</evidence>
<keyword evidence="7" id="KW-0808">Transferase</keyword>